<gene>
    <name evidence="3" type="ORF">BWR60_11525</name>
</gene>
<comment type="caution">
    <text evidence="3">The sequence shown here is derived from an EMBL/GenBank/DDBJ whole genome shotgun (WGS) entry which is preliminary data.</text>
</comment>
<keyword evidence="2" id="KW-0560">Oxidoreductase</keyword>
<proteinExistence type="inferred from homology"/>
<dbReference type="PANTHER" id="PTHR44196">
    <property type="entry name" value="DEHYDROGENASE/REDUCTASE SDR FAMILY MEMBER 7B"/>
    <property type="match status" value="1"/>
</dbReference>
<dbReference type="GO" id="GO:0016020">
    <property type="term" value="C:membrane"/>
    <property type="evidence" value="ECO:0007669"/>
    <property type="project" value="TreeGrafter"/>
</dbReference>
<comment type="similarity">
    <text evidence="1">Belongs to the short-chain dehydrogenases/reductases (SDR) family.</text>
</comment>
<dbReference type="OrthoDB" id="9790785at2"/>
<evidence type="ECO:0000256" key="2">
    <source>
        <dbReference type="ARBA" id="ARBA00023002"/>
    </source>
</evidence>
<dbReference type="Proteomes" id="UP000196655">
    <property type="component" value="Unassembled WGS sequence"/>
</dbReference>
<dbReference type="PROSITE" id="PS00061">
    <property type="entry name" value="ADH_SHORT"/>
    <property type="match status" value="1"/>
</dbReference>
<dbReference type="AlphaFoldDB" id="A0A211ZPP1"/>
<evidence type="ECO:0000313" key="3">
    <source>
        <dbReference type="EMBL" id="OWJ67156.1"/>
    </source>
</evidence>
<organism evidence="3 4">
    <name type="scientific">Inquilinus limosus</name>
    <dbReference type="NCBI Taxonomy" id="171674"/>
    <lineage>
        <taxon>Bacteria</taxon>
        <taxon>Pseudomonadati</taxon>
        <taxon>Pseudomonadota</taxon>
        <taxon>Alphaproteobacteria</taxon>
        <taxon>Rhodospirillales</taxon>
        <taxon>Rhodospirillaceae</taxon>
        <taxon>Inquilinus</taxon>
    </lineage>
</organism>
<dbReference type="STRING" id="1122125.GCA_000423185_06548"/>
<dbReference type="Gene3D" id="3.40.50.720">
    <property type="entry name" value="NAD(P)-binding Rossmann-like Domain"/>
    <property type="match status" value="1"/>
</dbReference>
<dbReference type="InterPro" id="IPR036291">
    <property type="entry name" value="NAD(P)-bd_dom_sf"/>
</dbReference>
<sequence length="239" mass="24787">MAGTNRPLEGRIALVTGASRGFGAAVAVRLAAAGAHVVCAARTVGGLEQTDDAIKAVGGSATLVPMDLFKFEQIDLLGGSLAQRFGKLDLLVANAAMLGHLGPVAYSDQKVWGQVLDLNLNANYRLIRSVDALLRAAAAPRAVFVTDRIARSGIAYWSAYAVAKAGLDTLAGLYAAETAKTPLRVALFHPGPMATRLREQGFPGEAANAQPAPDAAADRLTARLLSEDGLAAGKVADWD</sequence>
<dbReference type="InterPro" id="IPR020904">
    <property type="entry name" value="Sc_DH/Rdtase_CS"/>
</dbReference>
<evidence type="ECO:0000313" key="4">
    <source>
        <dbReference type="Proteomes" id="UP000196655"/>
    </source>
</evidence>
<dbReference type="Pfam" id="PF00106">
    <property type="entry name" value="adh_short"/>
    <property type="match status" value="1"/>
</dbReference>
<reference evidence="4" key="1">
    <citation type="submission" date="2017-05" db="EMBL/GenBank/DDBJ databases">
        <authorList>
            <person name="Macchi M."/>
            <person name="Festa S."/>
            <person name="Coppotelli B.M."/>
            <person name="Morelli I.S."/>
        </authorList>
    </citation>
    <scope>NUCLEOTIDE SEQUENCE [LARGE SCALE GENOMIC DNA]</scope>
    <source>
        <strain evidence="4">I</strain>
    </source>
</reference>
<dbReference type="GO" id="GO:0016491">
    <property type="term" value="F:oxidoreductase activity"/>
    <property type="evidence" value="ECO:0007669"/>
    <property type="project" value="UniProtKB-KW"/>
</dbReference>
<dbReference type="EMBL" id="NHON01000016">
    <property type="protein sequence ID" value="OWJ67156.1"/>
    <property type="molecule type" value="Genomic_DNA"/>
</dbReference>
<accession>A0A211ZPP1</accession>
<dbReference type="PRINTS" id="PR00081">
    <property type="entry name" value="GDHRDH"/>
</dbReference>
<dbReference type="InterPro" id="IPR002347">
    <property type="entry name" value="SDR_fam"/>
</dbReference>
<dbReference type="RefSeq" id="WP_088151160.1">
    <property type="nucleotide sequence ID" value="NZ_NHON01000016.1"/>
</dbReference>
<name>A0A211ZPP1_9PROT</name>
<keyword evidence="4" id="KW-1185">Reference proteome</keyword>
<dbReference type="SUPFAM" id="SSF51735">
    <property type="entry name" value="NAD(P)-binding Rossmann-fold domains"/>
    <property type="match status" value="1"/>
</dbReference>
<protein>
    <recommendedName>
        <fullName evidence="5">Oxidoreductase</fullName>
    </recommendedName>
</protein>
<evidence type="ECO:0000256" key="1">
    <source>
        <dbReference type="ARBA" id="ARBA00006484"/>
    </source>
</evidence>
<dbReference type="PANTHER" id="PTHR44196:SF1">
    <property type="entry name" value="DEHYDROGENASE_REDUCTASE SDR FAMILY MEMBER 7B"/>
    <property type="match status" value="1"/>
</dbReference>
<evidence type="ECO:0008006" key="5">
    <source>
        <dbReference type="Google" id="ProtNLM"/>
    </source>
</evidence>